<protein>
    <submittedName>
        <fullName evidence="1">Uncharacterized protein</fullName>
    </submittedName>
</protein>
<organism evidence="1 2">
    <name type="scientific">Liparis tanakae</name>
    <name type="common">Tanaka's snailfish</name>
    <dbReference type="NCBI Taxonomy" id="230148"/>
    <lineage>
        <taxon>Eukaryota</taxon>
        <taxon>Metazoa</taxon>
        <taxon>Chordata</taxon>
        <taxon>Craniata</taxon>
        <taxon>Vertebrata</taxon>
        <taxon>Euteleostomi</taxon>
        <taxon>Actinopterygii</taxon>
        <taxon>Neopterygii</taxon>
        <taxon>Teleostei</taxon>
        <taxon>Neoteleostei</taxon>
        <taxon>Acanthomorphata</taxon>
        <taxon>Eupercaria</taxon>
        <taxon>Perciformes</taxon>
        <taxon>Cottioidei</taxon>
        <taxon>Cottales</taxon>
        <taxon>Liparidae</taxon>
        <taxon>Liparis</taxon>
    </lineage>
</organism>
<dbReference type="AlphaFoldDB" id="A0A4Z2H4N0"/>
<keyword evidence="2" id="KW-1185">Reference proteome</keyword>
<proteinExistence type="predicted"/>
<reference evidence="1 2" key="1">
    <citation type="submission" date="2019-03" db="EMBL/GenBank/DDBJ databases">
        <title>First draft genome of Liparis tanakae, snailfish: a comprehensive survey of snailfish specific genes.</title>
        <authorList>
            <person name="Kim W."/>
            <person name="Song I."/>
            <person name="Jeong J.-H."/>
            <person name="Kim D."/>
            <person name="Kim S."/>
            <person name="Ryu S."/>
            <person name="Song J.Y."/>
            <person name="Lee S.K."/>
        </authorList>
    </citation>
    <scope>NUCLEOTIDE SEQUENCE [LARGE SCALE GENOMIC DNA]</scope>
    <source>
        <tissue evidence="1">Muscle</tissue>
    </source>
</reference>
<gene>
    <name evidence="1" type="ORF">EYF80_029063</name>
</gene>
<evidence type="ECO:0000313" key="2">
    <source>
        <dbReference type="Proteomes" id="UP000314294"/>
    </source>
</evidence>
<sequence length="175" mass="18479">MTSYQQGTGEALGYGAEVVPAHAEVGELDEGREGQRIHGALAQQLLQRRGKAGGHGFQKVPVQALGSTLSEESLFFLRLTHSRLGMPLKASAGMLLMLLPAGQKSFSALLLLAVLLFLPPEDTLDLLLSQRGLGLSAVVGNWGVTRKVKAEVGVLGGCRAAANQRAGGGREEIRR</sequence>
<dbReference type="EMBL" id="SRLO01000329">
    <property type="protein sequence ID" value="TNN60719.1"/>
    <property type="molecule type" value="Genomic_DNA"/>
</dbReference>
<name>A0A4Z2H4N0_9TELE</name>
<dbReference type="Proteomes" id="UP000314294">
    <property type="component" value="Unassembled WGS sequence"/>
</dbReference>
<comment type="caution">
    <text evidence="1">The sequence shown here is derived from an EMBL/GenBank/DDBJ whole genome shotgun (WGS) entry which is preliminary data.</text>
</comment>
<accession>A0A4Z2H4N0</accession>
<evidence type="ECO:0000313" key="1">
    <source>
        <dbReference type="EMBL" id="TNN60719.1"/>
    </source>
</evidence>